<organism evidence="1 2">
    <name type="scientific">Diaporthe helianthi</name>
    <dbReference type="NCBI Taxonomy" id="158607"/>
    <lineage>
        <taxon>Eukaryota</taxon>
        <taxon>Fungi</taxon>
        <taxon>Dikarya</taxon>
        <taxon>Ascomycota</taxon>
        <taxon>Pezizomycotina</taxon>
        <taxon>Sordariomycetes</taxon>
        <taxon>Sordariomycetidae</taxon>
        <taxon>Diaporthales</taxon>
        <taxon>Diaporthaceae</taxon>
        <taxon>Diaporthe</taxon>
    </lineage>
</organism>
<evidence type="ECO:0000313" key="1">
    <source>
        <dbReference type="EMBL" id="POS80759.1"/>
    </source>
</evidence>
<proteinExistence type="predicted"/>
<evidence type="ECO:0000313" key="2">
    <source>
        <dbReference type="Proteomes" id="UP000094444"/>
    </source>
</evidence>
<accession>A0A2P5IE38</accession>
<keyword evidence="2" id="KW-1185">Reference proteome</keyword>
<reference evidence="1" key="1">
    <citation type="submission" date="2017-09" db="EMBL/GenBank/DDBJ databases">
        <title>Polyketide synthases of a Diaporthe helianthi virulent isolate.</title>
        <authorList>
            <person name="Baroncelli R."/>
        </authorList>
    </citation>
    <scope>NUCLEOTIDE SEQUENCE [LARGE SCALE GENOMIC DNA]</scope>
    <source>
        <strain evidence="1">7/96</strain>
    </source>
</reference>
<gene>
    <name evidence="1" type="ORF">DHEL01_v200846</name>
</gene>
<name>A0A2P5IE38_DIAHE</name>
<dbReference type="AlphaFoldDB" id="A0A2P5IE38"/>
<sequence length="106" mass="11751">MEHKKEGAELCWLIYGGQRDSHRLSVPAEPDLVVSPGTPLARLDPEARDVCRRPCSLADGVKQAPANSMKKNEPPAFAGLDFAGGYRWVHQHEDAVRVVYLMRAGR</sequence>
<comment type="caution">
    <text evidence="1">The sequence shown here is derived from an EMBL/GenBank/DDBJ whole genome shotgun (WGS) entry which is preliminary data.</text>
</comment>
<dbReference type="InParanoid" id="A0A2P5IE38"/>
<protein>
    <submittedName>
        <fullName evidence="1">Uncharacterized protein</fullName>
    </submittedName>
</protein>
<dbReference type="EMBL" id="MAVT02000034">
    <property type="protein sequence ID" value="POS80759.1"/>
    <property type="molecule type" value="Genomic_DNA"/>
</dbReference>
<dbReference type="Proteomes" id="UP000094444">
    <property type="component" value="Unassembled WGS sequence"/>
</dbReference>